<accession>A0ABX5B8I0</accession>
<name>A0ABX5B8I0_9SPIR</name>
<reference evidence="1 2" key="1">
    <citation type="submission" date="2014-04" db="EMBL/GenBank/DDBJ databases">
        <title>Whole genome sequence of 'Brachyspira hampsonii' D13-03603F2.</title>
        <authorList>
            <person name="Patterson A.H."/>
            <person name="Chaban B."/>
            <person name="Fernando C."/>
            <person name="Harding J.C."/>
            <person name="Hill J.E."/>
        </authorList>
    </citation>
    <scope>NUCLEOTIDE SEQUENCE [LARGE SCALE GENOMIC DNA]</scope>
    <source>
        <strain evidence="1 2">D13-03603F2</strain>
    </source>
</reference>
<dbReference type="EMBL" id="JJMJ01000028">
    <property type="protein sequence ID" value="PPS22953.1"/>
    <property type="molecule type" value="Genomic_DNA"/>
</dbReference>
<protein>
    <recommendedName>
        <fullName evidence="3">DUF4178 domain-containing protein</fullName>
    </recommendedName>
</protein>
<keyword evidence="2" id="KW-1185">Reference proteome</keyword>
<dbReference type="RefSeq" id="WP_104617917.1">
    <property type="nucleotide sequence ID" value="NZ_JAWLPZ010000005.1"/>
</dbReference>
<sequence>MSELKKLFNSNNAFVFLCCKKCGKALNKNNTAMYRNKYYCKECRFEMTKNVIKFSKKYPKLWGQNHAKLIAVEDINIDENTNKDLLEYDTKALDGSYYELKKGKYIQLIFLGNKNIPFCTIRNAYGRYGDKKEYYQSKIGEVFNIVIVSESPKLPLV</sequence>
<comment type="caution">
    <text evidence="1">The sequence shown here is derived from an EMBL/GenBank/DDBJ whole genome shotgun (WGS) entry which is preliminary data.</text>
</comment>
<proteinExistence type="predicted"/>
<evidence type="ECO:0000313" key="1">
    <source>
        <dbReference type="EMBL" id="PPS22953.1"/>
    </source>
</evidence>
<dbReference type="Proteomes" id="UP000238924">
    <property type="component" value="Unassembled WGS sequence"/>
</dbReference>
<gene>
    <name evidence="1" type="ORF">DJ52_01790</name>
</gene>
<evidence type="ECO:0000313" key="2">
    <source>
        <dbReference type="Proteomes" id="UP000238924"/>
    </source>
</evidence>
<evidence type="ECO:0008006" key="3">
    <source>
        <dbReference type="Google" id="ProtNLM"/>
    </source>
</evidence>
<organism evidence="1 2">
    <name type="scientific">Brachyspira murdochii</name>
    <dbReference type="NCBI Taxonomy" id="84378"/>
    <lineage>
        <taxon>Bacteria</taxon>
        <taxon>Pseudomonadati</taxon>
        <taxon>Spirochaetota</taxon>
        <taxon>Spirochaetia</taxon>
        <taxon>Brachyspirales</taxon>
        <taxon>Brachyspiraceae</taxon>
        <taxon>Brachyspira</taxon>
    </lineage>
</organism>